<protein>
    <submittedName>
        <fullName evidence="2">Uncharacterized protein</fullName>
    </submittedName>
</protein>
<gene>
    <name evidence="2" type="ORF">Tci_588048</name>
</gene>
<evidence type="ECO:0000256" key="1">
    <source>
        <dbReference type="SAM" id="MobiDB-lite"/>
    </source>
</evidence>
<evidence type="ECO:0000313" key="2">
    <source>
        <dbReference type="EMBL" id="GFA16076.1"/>
    </source>
</evidence>
<feature type="region of interest" description="Disordered" evidence="1">
    <location>
        <begin position="79"/>
        <end position="106"/>
    </location>
</feature>
<feature type="compositionally biased region" description="Basic residues" evidence="1">
    <location>
        <begin position="79"/>
        <end position="93"/>
    </location>
</feature>
<feature type="non-terminal residue" evidence="2">
    <location>
        <position position="1"/>
    </location>
</feature>
<sequence length="179" mass="19987">GYIIDRAEGSLNLRALSALCTNLSSRVLALETVKDAQAKEILTLKARIKKLEKRCKPIISHHRAWLRSVSLLSKKKKLSKRKSISKQGRKHAKSGPTKDDSAKLDAEFDEDMEYMDTKEALNEGRQELSTAGPTTTPTTTKIFDDEEMTLADTLIKLKDDKAKGVAFKDSKSTDRPARL</sequence>
<comment type="caution">
    <text evidence="2">The sequence shown here is derived from an EMBL/GenBank/DDBJ whole genome shotgun (WGS) entry which is preliminary data.</text>
</comment>
<organism evidence="2">
    <name type="scientific">Tanacetum cinerariifolium</name>
    <name type="common">Dalmatian daisy</name>
    <name type="synonym">Chrysanthemum cinerariifolium</name>
    <dbReference type="NCBI Taxonomy" id="118510"/>
    <lineage>
        <taxon>Eukaryota</taxon>
        <taxon>Viridiplantae</taxon>
        <taxon>Streptophyta</taxon>
        <taxon>Embryophyta</taxon>
        <taxon>Tracheophyta</taxon>
        <taxon>Spermatophyta</taxon>
        <taxon>Magnoliopsida</taxon>
        <taxon>eudicotyledons</taxon>
        <taxon>Gunneridae</taxon>
        <taxon>Pentapetalae</taxon>
        <taxon>asterids</taxon>
        <taxon>campanulids</taxon>
        <taxon>Asterales</taxon>
        <taxon>Asteraceae</taxon>
        <taxon>Asteroideae</taxon>
        <taxon>Anthemideae</taxon>
        <taxon>Anthemidinae</taxon>
        <taxon>Tanacetum</taxon>
    </lineage>
</organism>
<dbReference type="EMBL" id="BKCJ010378367">
    <property type="protein sequence ID" value="GFA16076.1"/>
    <property type="molecule type" value="Genomic_DNA"/>
</dbReference>
<feature type="compositionally biased region" description="Basic and acidic residues" evidence="1">
    <location>
        <begin position="96"/>
        <end position="106"/>
    </location>
</feature>
<reference evidence="2" key="1">
    <citation type="journal article" date="2019" name="Sci. Rep.">
        <title>Draft genome of Tanacetum cinerariifolium, the natural source of mosquito coil.</title>
        <authorList>
            <person name="Yamashiro T."/>
            <person name="Shiraishi A."/>
            <person name="Satake H."/>
            <person name="Nakayama K."/>
        </authorList>
    </citation>
    <scope>NUCLEOTIDE SEQUENCE</scope>
</reference>
<accession>A0A699J870</accession>
<dbReference type="AlphaFoldDB" id="A0A699J870"/>
<name>A0A699J870_TANCI</name>
<feature type="non-terminal residue" evidence="2">
    <location>
        <position position="179"/>
    </location>
</feature>
<proteinExistence type="predicted"/>